<dbReference type="Proteomes" id="UP000215181">
    <property type="component" value="Unassembled WGS sequence"/>
</dbReference>
<sequence>MSYHDLPDEALNLTGFMDAPTAIMVTSNRTILRVNTEIELLFGWNRVDLEGQTTRLLYPSSIDFEKIGSRWSRWLQNRPRYEDERFMQRKNGEIIWVRARARTLSPGDPFQLMVWTFEHLKDRVPSSSALTPKEREVARHIVNGHTSKEIGQTMGISPRTVDVHRASIMRKLGVHNAAELVTRMIIAS</sequence>
<dbReference type="AlphaFoldDB" id="A0A235F207"/>
<dbReference type="PRINTS" id="PR00038">
    <property type="entry name" value="HTHLUXR"/>
</dbReference>
<feature type="domain" description="HTH luxR-type" evidence="4">
    <location>
        <begin position="123"/>
        <end position="188"/>
    </location>
</feature>
<evidence type="ECO:0000259" key="4">
    <source>
        <dbReference type="PROSITE" id="PS50043"/>
    </source>
</evidence>
<dbReference type="NCBIfam" id="TIGR00229">
    <property type="entry name" value="sensory_box"/>
    <property type="match status" value="1"/>
</dbReference>
<accession>A0A235F207</accession>
<dbReference type="RefSeq" id="WP_094267473.1">
    <property type="nucleotide sequence ID" value="NZ_NOIH01000004.1"/>
</dbReference>
<keyword evidence="3" id="KW-0804">Transcription</keyword>
<reference evidence="5 6" key="1">
    <citation type="submission" date="2017-07" db="EMBL/GenBank/DDBJ databases">
        <title>Thauera sp. KNDSS-Mac4 genome sequence and assembly.</title>
        <authorList>
            <person name="Mayilraj S."/>
        </authorList>
    </citation>
    <scope>NUCLEOTIDE SEQUENCE [LARGE SCALE GENOMIC DNA]</scope>
    <source>
        <strain evidence="5 6">KNDSS-Mac4</strain>
    </source>
</reference>
<keyword evidence="6" id="KW-1185">Reference proteome</keyword>
<evidence type="ECO:0000313" key="5">
    <source>
        <dbReference type="EMBL" id="OYD54897.1"/>
    </source>
</evidence>
<dbReference type="PROSITE" id="PS50043">
    <property type="entry name" value="HTH_LUXR_2"/>
    <property type="match status" value="1"/>
</dbReference>
<organism evidence="5 6">
    <name type="scientific">Thauera propionica</name>
    <dbReference type="NCBI Taxonomy" id="2019431"/>
    <lineage>
        <taxon>Bacteria</taxon>
        <taxon>Pseudomonadati</taxon>
        <taxon>Pseudomonadota</taxon>
        <taxon>Betaproteobacteria</taxon>
        <taxon>Rhodocyclales</taxon>
        <taxon>Zoogloeaceae</taxon>
        <taxon>Thauera</taxon>
    </lineage>
</organism>
<dbReference type="Pfam" id="PF00196">
    <property type="entry name" value="GerE"/>
    <property type="match status" value="1"/>
</dbReference>
<dbReference type="InterPro" id="IPR000792">
    <property type="entry name" value="Tscrpt_reg_LuxR_C"/>
</dbReference>
<dbReference type="SMART" id="SM00421">
    <property type="entry name" value="HTH_LUXR"/>
    <property type="match status" value="1"/>
</dbReference>
<dbReference type="EMBL" id="NOIH01000004">
    <property type="protein sequence ID" value="OYD54897.1"/>
    <property type="molecule type" value="Genomic_DNA"/>
</dbReference>
<keyword evidence="2" id="KW-0238">DNA-binding</keyword>
<dbReference type="SUPFAM" id="SSF46894">
    <property type="entry name" value="C-terminal effector domain of the bipartite response regulators"/>
    <property type="match status" value="1"/>
</dbReference>
<name>A0A235F207_9RHOO</name>
<keyword evidence="1" id="KW-0805">Transcription regulation</keyword>
<dbReference type="CDD" id="cd00130">
    <property type="entry name" value="PAS"/>
    <property type="match status" value="1"/>
</dbReference>
<evidence type="ECO:0000313" key="6">
    <source>
        <dbReference type="Proteomes" id="UP000215181"/>
    </source>
</evidence>
<dbReference type="InterPro" id="IPR016032">
    <property type="entry name" value="Sig_transdc_resp-reg_C-effctor"/>
</dbReference>
<evidence type="ECO:0000256" key="1">
    <source>
        <dbReference type="ARBA" id="ARBA00023015"/>
    </source>
</evidence>
<dbReference type="Gene3D" id="3.30.450.20">
    <property type="entry name" value="PAS domain"/>
    <property type="match status" value="1"/>
</dbReference>
<dbReference type="GO" id="GO:0003677">
    <property type="term" value="F:DNA binding"/>
    <property type="evidence" value="ECO:0007669"/>
    <property type="project" value="UniProtKB-KW"/>
</dbReference>
<evidence type="ECO:0000256" key="2">
    <source>
        <dbReference type="ARBA" id="ARBA00023125"/>
    </source>
</evidence>
<dbReference type="Pfam" id="PF08448">
    <property type="entry name" value="PAS_4"/>
    <property type="match status" value="1"/>
</dbReference>
<dbReference type="PANTHER" id="PTHR44688:SF16">
    <property type="entry name" value="DNA-BINDING TRANSCRIPTIONAL ACTIVATOR DEVR_DOSR"/>
    <property type="match status" value="1"/>
</dbReference>
<proteinExistence type="predicted"/>
<dbReference type="InterPro" id="IPR000014">
    <property type="entry name" value="PAS"/>
</dbReference>
<evidence type="ECO:0000256" key="3">
    <source>
        <dbReference type="ARBA" id="ARBA00023163"/>
    </source>
</evidence>
<gene>
    <name evidence="5" type="ORF">CGK74_05340</name>
</gene>
<dbReference type="InterPro" id="IPR013656">
    <property type="entry name" value="PAS_4"/>
</dbReference>
<protein>
    <submittedName>
        <fullName evidence="5">LuxR family transcriptional regulator</fullName>
    </submittedName>
</protein>
<dbReference type="Gene3D" id="1.10.10.10">
    <property type="entry name" value="Winged helix-like DNA-binding domain superfamily/Winged helix DNA-binding domain"/>
    <property type="match status" value="1"/>
</dbReference>
<dbReference type="InterPro" id="IPR036388">
    <property type="entry name" value="WH-like_DNA-bd_sf"/>
</dbReference>
<dbReference type="CDD" id="cd06170">
    <property type="entry name" value="LuxR_C_like"/>
    <property type="match status" value="1"/>
</dbReference>
<dbReference type="OrthoDB" id="8533716at2"/>
<dbReference type="PANTHER" id="PTHR44688">
    <property type="entry name" value="DNA-BINDING TRANSCRIPTIONAL ACTIVATOR DEVR_DOSR"/>
    <property type="match status" value="1"/>
</dbReference>
<dbReference type="PROSITE" id="PS00622">
    <property type="entry name" value="HTH_LUXR_1"/>
    <property type="match status" value="1"/>
</dbReference>
<comment type="caution">
    <text evidence="5">The sequence shown here is derived from an EMBL/GenBank/DDBJ whole genome shotgun (WGS) entry which is preliminary data.</text>
</comment>
<dbReference type="GO" id="GO:0006355">
    <property type="term" value="P:regulation of DNA-templated transcription"/>
    <property type="evidence" value="ECO:0007669"/>
    <property type="project" value="InterPro"/>
</dbReference>
<dbReference type="SUPFAM" id="SSF55785">
    <property type="entry name" value="PYP-like sensor domain (PAS domain)"/>
    <property type="match status" value="1"/>
</dbReference>
<dbReference type="InterPro" id="IPR035965">
    <property type="entry name" value="PAS-like_dom_sf"/>
</dbReference>